<dbReference type="PANTHER" id="PTHR31902">
    <property type="entry name" value="ACTIN PATCHES DISTAL PROTEIN 1"/>
    <property type="match status" value="1"/>
</dbReference>
<feature type="compositionally biased region" description="Basic and acidic residues" evidence="6">
    <location>
        <begin position="532"/>
        <end position="547"/>
    </location>
</feature>
<feature type="compositionally biased region" description="Pro residues" evidence="6">
    <location>
        <begin position="125"/>
        <end position="134"/>
    </location>
</feature>
<dbReference type="Pfam" id="PF00970">
    <property type="entry name" value="FAD_binding_6"/>
    <property type="match status" value="1"/>
</dbReference>
<dbReference type="Gene3D" id="3.40.30.10">
    <property type="entry name" value="Glutaredoxin"/>
    <property type="match status" value="1"/>
</dbReference>
<dbReference type="AlphaFoldDB" id="A0AAN6VKG3"/>
<feature type="region of interest" description="Disordered" evidence="6">
    <location>
        <begin position="652"/>
        <end position="717"/>
    </location>
</feature>
<keyword evidence="3" id="KW-0274">FAD</keyword>
<dbReference type="SUPFAM" id="SSF52833">
    <property type="entry name" value="Thioredoxin-like"/>
    <property type="match status" value="1"/>
</dbReference>
<evidence type="ECO:0000313" key="9">
    <source>
        <dbReference type="Proteomes" id="UP001302745"/>
    </source>
</evidence>
<dbReference type="CDD" id="cd03062">
    <property type="entry name" value="TRX_Fd_Sucrase"/>
    <property type="match status" value="1"/>
</dbReference>
<feature type="compositionally biased region" description="Low complexity" evidence="6">
    <location>
        <begin position="681"/>
        <end position="695"/>
    </location>
</feature>
<evidence type="ECO:0000256" key="3">
    <source>
        <dbReference type="ARBA" id="ARBA00022827"/>
    </source>
</evidence>
<protein>
    <recommendedName>
        <fullName evidence="5">Altered inheritance of mitochondria protein 32</fullName>
    </recommendedName>
</protein>
<gene>
    <name evidence="8" type="ORF">C8A00DRAFT_44082</name>
</gene>
<dbReference type="InterPro" id="IPR036249">
    <property type="entry name" value="Thioredoxin-like_sf"/>
</dbReference>
<dbReference type="Pfam" id="PF06999">
    <property type="entry name" value="Suc_Fer-like"/>
    <property type="match status" value="1"/>
</dbReference>
<dbReference type="InterPro" id="IPR009737">
    <property type="entry name" value="Aim32/Apd1-like"/>
</dbReference>
<evidence type="ECO:0000256" key="1">
    <source>
        <dbReference type="ARBA" id="ARBA00001974"/>
    </source>
</evidence>
<dbReference type="InterPro" id="IPR017927">
    <property type="entry name" value="FAD-bd_FR_type"/>
</dbReference>
<dbReference type="Proteomes" id="UP001302745">
    <property type="component" value="Unassembled WGS sequence"/>
</dbReference>
<dbReference type="InterPro" id="IPR017938">
    <property type="entry name" value="Riboflavin_synthase-like_b-brl"/>
</dbReference>
<keyword evidence="9" id="KW-1185">Reference proteome</keyword>
<feature type="region of interest" description="Disordered" evidence="6">
    <location>
        <begin position="345"/>
        <end position="427"/>
    </location>
</feature>
<dbReference type="EMBL" id="MU856956">
    <property type="protein sequence ID" value="KAK4152950.1"/>
    <property type="molecule type" value="Genomic_DNA"/>
</dbReference>
<reference evidence="8" key="1">
    <citation type="journal article" date="2023" name="Mol. Phylogenet. Evol.">
        <title>Genome-scale phylogeny and comparative genomics of the fungal order Sordariales.</title>
        <authorList>
            <person name="Hensen N."/>
            <person name="Bonometti L."/>
            <person name="Westerberg I."/>
            <person name="Brannstrom I.O."/>
            <person name="Guillou S."/>
            <person name="Cros-Aarteil S."/>
            <person name="Calhoun S."/>
            <person name="Haridas S."/>
            <person name="Kuo A."/>
            <person name="Mondo S."/>
            <person name="Pangilinan J."/>
            <person name="Riley R."/>
            <person name="LaButti K."/>
            <person name="Andreopoulos B."/>
            <person name="Lipzen A."/>
            <person name="Chen C."/>
            <person name="Yan M."/>
            <person name="Daum C."/>
            <person name="Ng V."/>
            <person name="Clum A."/>
            <person name="Steindorff A."/>
            <person name="Ohm R.A."/>
            <person name="Martin F."/>
            <person name="Silar P."/>
            <person name="Natvig D.O."/>
            <person name="Lalanne C."/>
            <person name="Gautier V."/>
            <person name="Ament-Velasquez S.L."/>
            <person name="Kruys A."/>
            <person name="Hutchinson M.I."/>
            <person name="Powell A.J."/>
            <person name="Barry K."/>
            <person name="Miller A.N."/>
            <person name="Grigoriev I.V."/>
            <person name="Debuchy R."/>
            <person name="Gladieux P."/>
            <person name="Hiltunen Thoren M."/>
            <person name="Johannesson H."/>
        </authorList>
    </citation>
    <scope>NUCLEOTIDE SEQUENCE</scope>
    <source>
        <strain evidence="8">CBS 538.74</strain>
    </source>
</reference>
<comment type="similarity">
    <text evidence="4">Belongs to the AIM32 family.</text>
</comment>
<sequence>MTIRLLARACARSIFIVPRRAFTTKGPTPFPTTPTCPAPSCPCAPTPEFPPGFEIDHKAPLNGLISNYAQHVLVCTGRDDWPSRIEEDNEGDNLAARLRELSGPRGKYSDPFHNISILNSSFPSSSPPPPPANQPPNSQTTVDSVYILPQFKYVPLLPRAPSDDSLEALVRGYLQPETLHPMHDGASDADRARLRRDPGYQTVLRGVRDVREVVVLVCGHGGRDQRCGVFGPLLRGEFERRLPERGVEVLKGAVEVESFETAAPVGVGSEYAARVGLISHIGGHKFAGNVILYLPPGLRTEDGLAHPLAGHGIWYGRVEPRHVEGIVGETILKGRVIEELPQHRAFHTTPSHSRKPPPFRIVKPPTPPPPPTQPKTTNPPTNPPTNQQQQPPQNPETNPRQEQQQYHRQQQSPRQTQPPKPTKKRKHKIPWFEFSLLLAAVLIFPPTLTALHPNPLNPTTFSPFTITAREQSATASSSKEGEDIARAWEHGLWSVEVKQPELQVARDYTPLPPPPPPPPGLLRRPPSPPGDGGKDEGEGEEGGKRGWDDGKLRFYVRKMEGGEVSSYLSRLKVGDTLELRGPRLGALLDMPEVEMEVVWANRRREDCDSRGKQGAVAALLEGFRKEYGDRFRYSCTVDEEGSFIDAGTIARATGASTPTPPAPGQQSSWGAWPVGGAGQKSSAVSSPPPDTSTTSGTCRYHAPKRLASSDDRDVPGSAVSERCQCKDINGNPVRGGKNLLMVSGPDGFIAHFAGPKVWGAGKELQGPVKGVVGDLKRKYPTLGEDWLVLKM</sequence>
<feature type="region of interest" description="Disordered" evidence="6">
    <location>
        <begin position="506"/>
        <end position="547"/>
    </location>
</feature>
<accession>A0AAN6VKG3</accession>
<dbReference type="SUPFAM" id="SSF63380">
    <property type="entry name" value="Riboflavin synthase domain-like"/>
    <property type="match status" value="1"/>
</dbReference>
<evidence type="ECO:0000256" key="5">
    <source>
        <dbReference type="ARBA" id="ARBA00040895"/>
    </source>
</evidence>
<dbReference type="InterPro" id="IPR008333">
    <property type="entry name" value="Cbr1-like_FAD-bd_dom"/>
</dbReference>
<proteinExistence type="inferred from homology"/>
<dbReference type="Gene3D" id="2.40.30.10">
    <property type="entry name" value="Translation factors"/>
    <property type="match status" value="1"/>
</dbReference>
<evidence type="ECO:0000256" key="2">
    <source>
        <dbReference type="ARBA" id="ARBA00022630"/>
    </source>
</evidence>
<organism evidence="8 9">
    <name type="scientific">Chaetomidium leptoderma</name>
    <dbReference type="NCBI Taxonomy" id="669021"/>
    <lineage>
        <taxon>Eukaryota</taxon>
        <taxon>Fungi</taxon>
        <taxon>Dikarya</taxon>
        <taxon>Ascomycota</taxon>
        <taxon>Pezizomycotina</taxon>
        <taxon>Sordariomycetes</taxon>
        <taxon>Sordariomycetidae</taxon>
        <taxon>Sordariales</taxon>
        <taxon>Chaetomiaceae</taxon>
        <taxon>Chaetomidium</taxon>
    </lineage>
</organism>
<reference evidence="8" key="2">
    <citation type="submission" date="2023-05" db="EMBL/GenBank/DDBJ databases">
        <authorList>
            <consortium name="Lawrence Berkeley National Laboratory"/>
            <person name="Steindorff A."/>
            <person name="Hensen N."/>
            <person name="Bonometti L."/>
            <person name="Westerberg I."/>
            <person name="Brannstrom I.O."/>
            <person name="Guillou S."/>
            <person name="Cros-Aarteil S."/>
            <person name="Calhoun S."/>
            <person name="Haridas S."/>
            <person name="Kuo A."/>
            <person name="Mondo S."/>
            <person name="Pangilinan J."/>
            <person name="Riley R."/>
            <person name="Labutti K."/>
            <person name="Andreopoulos B."/>
            <person name="Lipzen A."/>
            <person name="Chen C."/>
            <person name="Yanf M."/>
            <person name="Daum C."/>
            <person name="Ng V."/>
            <person name="Clum A."/>
            <person name="Ohm R."/>
            <person name="Martin F."/>
            <person name="Silar P."/>
            <person name="Natvig D."/>
            <person name="Lalanne C."/>
            <person name="Gautier V."/>
            <person name="Ament-Velasquez S.L."/>
            <person name="Kruys A."/>
            <person name="Hutchinson M.I."/>
            <person name="Powell A.J."/>
            <person name="Barry K."/>
            <person name="Miller A.N."/>
            <person name="Grigoriev I.V."/>
            <person name="Debuchy R."/>
            <person name="Gladieux P."/>
            <person name="Thoren M.H."/>
            <person name="Johannesson H."/>
        </authorList>
    </citation>
    <scope>NUCLEOTIDE SEQUENCE</scope>
    <source>
        <strain evidence="8">CBS 538.74</strain>
    </source>
</reference>
<evidence type="ECO:0000313" key="8">
    <source>
        <dbReference type="EMBL" id="KAK4152950.1"/>
    </source>
</evidence>
<evidence type="ECO:0000256" key="6">
    <source>
        <dbReference type="SAM" id="MobiDB-lite"/>
    </source>
</evidence>
<name>A0AAN6VKG3_9PEZI</name>
<dbReference type="PROSITE" id="PS51384">
    <property type="entry name" value="FAD_FR"/>
    <property type="match status" value="1"/>
</dbReference>
<evidence type="ECO:0000259" key="7">
    <source>
        <dbReference type="PROSITE" id="PS51384"/>
    </source>
</evidence>
<feature type="domain" description="FAD-binding FR-type" evidence="7">
    <location>
        <begin position="459"/>
        <end position="589"/>
    </location>
</feature>
<feature type="compositionally biased region" description="Pro residues" evidence="6">
    <location>
        <begin position="358"/>
        <end position="373"/>
    </location>
</feature>
<dbReference type="PANTHER" id="PTHR31902:SF7">
    <property type="entry name" value="ALTERED INHERITANCE OF MITOCHONDRIA PROTEIN 32"/>
    <property type="match status" value="1"/>
</dbReference>
<keyword evidence="2" id="KW-0285">Flavoprotein</keyword>
<feature type="compositionally biased region" description="Low complexity" evidence="6">
    <location>
        <begin position="374"/>
        <end position="417"/>
    </location>
</feature>
<comment type="caution">
    <text evidence="8">The sequence shown here is derived from an EMBL/GenBank/DDBJ whole genome shotgun (WGS) entry which is preliminary data.</text>
</comment>
<feature type="compositionally biased region" description="Pro residues" evidence="6">
    <location>
        <begin position="510"/>
        <end position="529"/>
    </location>
</feature>
<evidence type="ECO:0000256" key="4">
    <source>
        <dbReference type="ARBA" id="ARBA00038208"/>
    </source>
</evidence>
<feature type="region of interest" description="Disordered" evidence="6">
    <location>
        <begin position="118"/>
        <end position="140"/>
    </location>
</feature>
<dbReference type="GO" id="GO:0016491">
    <property type="term" value="F:oxidoreductase activity"/>
    <property type="evidence" value="ECO:0007669"/>
    <property type="project" value="InterPro"/>
</dbReference>
<comment type="cofactor">
    <cofactor evidence="1">
        <name>FAD</name>
        <dbReference type="ChEBI" id="CHEBI:57692"/>
    </cofactor>
</comment>